<name>A0A544YQS6_9ACTN</name>
<dbReference type="EMBL" id="VIRM01000028">
    <property type="protein sequence ID" value="TQS18882.1"/>
    <property type="molecule type" value="Genomic_DNA"/>
</dbReference>
<reference evidence="2 3" key="1">
    <citation type="submission" date="2019-07" db="EMBL/GenBank/DDBJ databases">
        <title>Microbispora hainanensis DSM 45428.</title>
        <authorList>
            <person name="Thawai C."/>
        </authorList>
    </citation>
    <scope>NUCLEOTIDE SEQUENCE [LARGE SCALE GENOMIC DNA]</scope>
    <source>
        <strain evidence="2 3">DSM 45428</strain>
    </source>
</reference>
<protein>
    <submittedName>
        <fullName evidence="2">Methyl-accepting chemotaxis protein</fullName>
    </submittedName>
</protein>
<evidence type="ECO:0000313" key="3">
    <source>
        <dbReference type="Proteomes" id="UP000316541"/>
    </source>
</evidence>
<dbReference type="AlphaFoldDB" id="A0A544YQS6"/>
<dbReference type="RefSeq" id="WP_142620900.1">
    <property type="nucleotide sequence ID" value="NZ_JBEZCY010000029.1"/>
</dbReference>
<proteinExistence type="predicted"/>
<feature type="region of interest" description="Disordered" evidence="1">
    <location>
        <begin position="545"/>
        <end position="597"/>
    </location>
</feature>
<evidence type="ECO:0000313" key="2">
    <source>
        <dbReference type="EMBL" id="TQS18882.1"/>
    </source>
</evidence>
<evidence type="ECO:0000256" key="1">
    <source>
        <dbReference type="SAM" id="MobiDB-lite"/>
    </source>
</evidence>
<dbReference type="Proteomes" id="UP000316541">
    <property type="component" value="Unassembled WGS sequence"/>
</dbReference>
<comment type="caution">
    <text evidence="2">The sequence shown here is derived from an EMBL/GenBank/DDBJ whole genome shotgun (WGS) entry which is preliminary data.</text>
</comment>
<accession>A0A544YQS6</accession>
<sequence>MDQDLAAELRVLAKHPGLKPRAEQLRELAWAVLTPDEAERWCEVDLFAAFPPGESVRSIPADSSIGHKAHKIIDVVQPVLVFLPIVTTWFGLKMATTAYGETLAAAGVEAARRPFLEMWQQGFDGRLPGWLRFDSIAFMTLGVIGALIVITLWERLLRRSIEQRAEEEAAALRSRLLAALTKATLHLGQVKLASPARFQAELTKSASELNKVGRTMGKVHTQVVEELEKALEATGQATDALTAGVAEVRDSIATLDKHMAAVSSAAETLLHSVERTAYAIDSVGEKTDKAVDRVGDRLSTVILDSTSGVRKSVDELATLTEQAVRDMTSSTGQVVRDLTTSAGQVVKDLAASTGLVVRDLGDSTGQAVRDLADSTGQVVRDLASSTGQAVRDTAASLDARVGELVSATAGIGSAVGRVETAATESGDRISHALTSGSGTLSAVLGGAGADIREALDDWAGTASAHAARIEMVSDTAGRTVRLLEETRDALDRLPADLARSLQEVPAAVREVTGPEITALQAAIARLDEAVRQAAAAVTAGLVSGAARSSGAGTPPGPDRTQVPAGPADDPHGQAPLDTGAAPGTTGNSGERSEEWHS</sequence>
<organism evidence="2 3">
    <name type="scientific">Microbispora hainanensis</name>
    <dbReference type="NCBI Taxonomy" id="568844"/>
    <lineage>
        <taxon>Bacteria</taxon>
        <taxon>Bacillati</taxon>
        <taxon>Actinomycetota</taxon>
        <taxon>Actinomycetes</taxon>
        <taxon>Streptosporangiales</taxon>
        <taxon>Streptosporangiaceae</taxon>
        <taxon>Microbispora</taxon>
    </lineage>
</organism>
<gene>
    <name evidence="2" type="ORF">FLX08_22185</name>
</gene>
<dbReference type="Gene3D" id="1.10.287.700">
    <property type="entry name" value="Helix hairpin bin"/>
    <property type="match status" value="1"/>
</dbReference>